<sequence length="92" mass="9967">MSIVTTTDAARGVLSSTRNSLQPGYQLHQLGDLGAGDDGRSGHLTRRPVALAPGASKLKDLLMRVAKKKTAKQVRECLKTRFVSAERVHHTC</sequence>
<feature type="region of interest" description="Disordered" evidence="1">
    <location>
        <begin position="25"/>
        <end position="50"/>
    </location>
</feature>
<reference evidence="2" key="1">
    <citation type="submission" date="2015-04" db="UniProtKB">
        <authorList>
            <consortium name="EnsemblPlants"/>
        </authorList>
    </citation>
    <scope>IDENTIFICATION</scope>
</reference>
<dbReference type="HOGENOM" id="CLU_2416965_0_0_1"/>
<organism evidence="2">
    <name type="scientific">Oryza meridionalis</name>
    <dbReference type="NCBI Taxonomy" id="40149"/>
    <lineage>
        <taxon>Eukaryota</taxon>
        <taxon>Viridiplantae</taxon>
        <taxon>Streptophyta</taxon>
        <taxon>Embryophyta</taxon>
        <taxon>Tracheophyta</taxon>
        <taxon>Spermatophyta</taxon>
        <taxon>Magnoliopsida</taxon>
        <taxon>Liliopsida</taxon>
        <taxon>Poales</taxon>
        <taxon>Poaceae</taxon>
        <taxon>BOP clade</taxon>
        <taxon>Oryzoideae</taxon>
        <taxon>Oryzeae</taxon>
        <taxon>Oryzinae</taxon>
        <taxon>Oryza</taxon>
    </lineage>
</organism>
<keyword evidence="3" id="KW-1185">Reference proteome</keyword>
<evidence type="ECO:0000313" key="2">
    <source>
        <dbReference type="EnsemblPlants" id="OMERI01G18660.1"/>
    </source>
</evidence>
<reference evidence="2" key="2">
    <citation type="submission" date="2018-05" db="EMBL/GenBank/DDBJ databases">
        <title>OmerRS3 (Oryza meridionalis Reference Sequence Version 3).</title>
        <authorList>
            <person name="Zhang J."/>
            <person name="Kudrna D."/>
            <person name="Lee S."/>
            <person name="Talag J."/>
            <person name="Welchert J."/>
            <person name="Wing R.A."/>
        </authorList>
    </citation>
    <scope>NUCLEOTIDE SEQUENCE [LARGE SCALE GENOMIC DNA]</scope>
    <source>
        <strain evidence="2">cv. OR44</strain>
    </source>
</reference>
<name>A0A0E0C3S0_9ORYZ</name>
<dbReference type="EnsemblPlants" id="OMERI01G18660.1">
    <property type="protein sequence ID" value="OMERI01G18660.1"/>
    <property type="gene ID" value="OMERI01G18660"/>
</dbReference>
<dbReference type="Proteomes" id="UP000008021">
    <property type="component" value="Chromosome 1"/>
</dbReference>
<evidence type="ECO:0000256" key="1">
    <source>
        <dbReference type="SAM" id="MobiDB-lite"/>
    </source>
</evidence>
<accession>A0A0E0C3S0</accession>
<protein>
    <submittedName>
        <fullName evidence="2">Uncharacterized protein</fullName>
    </submittedName>
</protein>
<dbReference type="AlphaFoldDB" id="A0A0E0C3S0"/>
<proteinExistence type="predicted"/>
<dbReference type="Gramene" id="OMERI01G18660.1">
    <property type="protein sequence ID" value="OMERI01G18660.1"/>
    <property type="gene ID" value="OMERI01G18660"/>
</dbReference>
<evidence type="ECO:0000313" key="3">
    <source>
        <dbReference type="Proteomes" id="UP000008021"/>
    </source>
</evidence>